<gene>
    <name evidence="1" type="ORF">SAMN05421810_10193</name>
</gene>
<name>A0A1I5KDZ0_9PSEU</name>
<proteinExistence type="predicted"/>
<sequence length="245" mass="27948">MVINPAADQTAPIVIEGVQPSAEIRAELARQGAPVLLAFSRGKDSIACWLALREAGVEVRPFHLYLVPGLEFVDESLAEFERYFGVAIPQLPHPSLFRWLNNLTFQAPERRLIIEAAQLPEPDYVDISRLLCTEVYELDPATTYTADGIRAADSPNRRTAMKGHGPVREHVLKVSPVWDWRIRHVRSMLAEHRCPLPIDYELFGRSFDGLDLRFLQPLKEHRPSDYDRILEWFPLADLELFRAGL</sequence>
<evidence type="ECO:0008006" key="3">
    <source>
        <dbReference type="Google" id="ProtNLM"/>
    </source>
</evidence>
<dbReference type="SUPFAM" id="SSF52402">
    <property type="entry name" value="Adenine nucleotide alpha hydrolases-like"/>
    <property type="match status" value="1"/>
</dbReference>
<reference evidence="2" key="1">
    <citation type="submission" date="2016-10" db="EMBL/GenBank/DDBJ databases">
        <authorList>
            <person name="Varghese N."/>
            <person name="Submissions S."/>
        </authorList>
    </citation>
    <scope>NUCLEOTIDE SEQUENCE [LARGE SCALE GENOMIC DNA]</scope>
    <source>
        <strain evidence="2">CGMCC 4.5579</strain>
    </source>
</reference>
<dbReference type="AlphaFoldDB" id="A0A1I5KDZ0"/>
<dbReference type="EMBL" id="FOWW01000001">
    <property type="protein sequence ID" value="SFO82831.1"/>
    <property type="molecule type" value="Genomic_DNA"/>
</dbReference>
<keyword evidence="2" id="KW-1185">Reference proteome</keyword>
<protein>
    <recommendedName>
        <fullName evidence="3">Phosphoadenosine phosphosulfate reductase</fullName>
    </recommendedName>
</protein>
<organism evidence="1 2">
    <name type="scientific">Amycolatopsis arida</name>
    <dbReference type="NCBI Taxonomy" id="587909"/>
    <lineage>
        <taxon>Bacteria</taxon>
        <taxon>Bacillati</taxon>
        <taxon>Actinomycetota</taxon>
        <taxon>Actinomycetes</taxon>
        <taxon>Pseudonocardiales</taxon>
        <taxon>Pseudonocardiaceae</taxon>
        <taxon>Amycolatopsis</taxon>
    </lineage>
</organism>
<dbReference type="Gene3D" id="3.40.50.620">
    <property type="entry name" value="HUPs"/>
    <property type="match status" value="1"/>
</dbReference>
<dbReference type="STRING" id="587909.SAMN05421810_10193"/>
<dbReference type="RefSeq" id="WP_208325854.1">
    <property type="nucleotide sequence ID" value="NZ_FOWW01000001.1"/>
</dbReference>
<accession>A0A1I5KDZ0</accession>
<dbReference type="InterPro" id="IPR014729">
    <property type="entry name" value="Rossmann-like_a/b/a_fold"/>
</dbReference>
<evidence type="ECO:0000313" key="1">
    <source>
        <dbReference type="EMBL" id="SFO82831.1"/>
    </source>
</evidence>
<dbReference type="Proteomes" id="UP000198727">
    <property type="component" value="Unassembled WGS sequence"/>
</dbReference>
<evidence type="ECO:0000313" key="2">
    <source>
        <dbReference type="Proteomes" id="UP000198727"/>
    </source>
</evidence>